<sequence length="269" mass="28863">MEWKNIYKGMLMGVSDLIPGVSGGTVAFILGIYDRLLASINGFFSREWKKHIGFLIPLAIGMGSAILLLSKLIDYLLENHYDPTQFFFLGLIIGVLPFIVKEADVKSQFTTKHYVILTIVAIFLASLAFVKPVETAVITSLSLKSGIGLFFSGWMASMAMLLPGISGSFILLILGVYSSVIAAISSFNIPIIMVVGAGVALGFIVSSKVISYLLKNHHFMTYAVIIGLIVGSIFVVFPGVPSSTGTMVASIATFAAGLGITLYFSRKNA</sequence>
<feature type="transmembrane region" description="Helical" evidence="1">
    <location>
        <begin position="219"/>
        <end position="240"/>
    </location>
</feature>
<keyword evidence="1" id="KW-0472">Membrane</keyword>
<feature type="transmembrane region" description="Helical" evidence="1">
    <location>
        <begin position="246"/>
        <end position="264"/>
    </location>
</feature>
<feature type="transmembrane region" description="Helical" evidence="1">
    <location>
        <begin position="161"/>
        <end position="181"/>
    </location>
</feature>
<dbReference type="Pfam" id="PF04018">
    <property type="entry name" value="VCA0040-like"/>
    <property type="match status" value="1"/>
</dbReference>
<feature type="transmembrane region" description="Helical" evidence="1">
    <location>
        <begin position="54"/>
        <end position="73"/>
    </location>
</feature>
<dbReference type="InterPro" id="IPR007163">
    <property type="entry name" value="VCA0040-like"/>
</dbReference>
<comment type="caution">
    <text evidence="2">The sequence shown here is derived from an EMBL/GenBank/DDBJ whole genome shotgun (WGS) entry which is preliminary data.</text>
</comment>
<name>A0A927D1C2_9BACI</name>
<evidence type="ECO:0000313" key="2">
    <source>
        <dbReference type="EMBL" id="MBD3109229.1"/>
    </source>
</evidence>
<keyword evidence="3" id="KW-1185">Reference proteome</keyword>
<dbReference type="AlphaFoldDB" id="A0A927D1C2"/>
<feature type="transmembrane region" description="Helical" evidence="1">
    <location>
        <begin position="113"/>
        <end position="130"/>
    </location>
</feature>
<feature type="transmembrane region" description="Helical" evidence="1">
    <location>
        <begin position="187"/>
        <end position="207"/>
    </location>
</feature>
<dbReference type="PANTHER" id="PTHR37308">
    <property type="entry name" value="INTEGRAL MEMBRANE PROTEIN"/>
    <property type="match status" value="1"/>
</dbReference>
<protein>
    <submittedName>
        <fullName evidence="2">DUF368 domain-containing protein</fullName>
    </submittedName>
</protein>
<dbReference type="PANTHER" id="PTHR37308:SF1">
    <property type="entry name" value="POLYPRENYL-PHOSPHATE TRANSPORTER"/>
    <property type="match status" value="1"/>
</dbReference>
<keyword evidence="1" id="KW-0812">Transmembrane</keyword>
<dbReference type="Proteomes" id="UP000602076">
    <property type="component" value="Unassembled WGS sequence"/>
</dbReference>
<reference evidence="2" key="1">
    <citation type="submission" date="2020-09" db="EMBL/GenBank/DDBJ databases">
        <title>Bacillus faecalis sp. nov., a moderately halophilic bacterium isolated from cow faeces.</title>
        <authorList>
            <person name="Jiang L."/>
            <person name="Lee J."/>
        </authorList>
    </citation>
    <scope>NUCLEOTIDE SEQUENCE</scope>
    <source>
        <strain evidence="2">AGMB 02131</strain>
    </source>
</reference>
<feature type="transmembrane region" description="Helical" evidence="1">
    <location>
        <begin position="85"/>
        <end position="101"/>
    </location>
</feature>
<gene>
    <name evidence="2" type="ORF">IEO70_12815</name>
</gene>
<dbReference type="EMBL" id="JACXSI010000030">
    <property type="protein sequence ID" value="MBD3109229.1"/>
    <property type="molecule type" value="Genomic_DNA"/>
</dbReference>
<organism evidence="2 3">
    <name type="scientific">Peribacillus faecalis</name>
    <dbReference type="NCBI Taxonomy" id="2772559"/>
    <lineage>
        <taxon>Bacteria</taxon>
        <taxon>Bacillati</taxon>
        <taxon>Bacillota</taxon>
        <taxon>Bacilli</taxon>
        <taxon>Bacillales</taxon>
        <taxon>Bacillaceae</taxon>
        <taxon>Peribacillus</taxon>
    </lineage>
</organism>
<feature type="transmembrane region" description="Helical" evidence="1">
    <location>
        <begin position="12"/>
        <end position="33"/>
    </location>
</feature>
<evidence type="ECO:0000313" key="3">
    <source>
        <dbReference type="Proteomes" id="UP000602076"/>
    </source>
</evidence>
<dbReference type="RefSeq" id="WP_190998769.1">
    <property type="nucleotide sequence ID" value="NZ_JACXSI010000030.1"/>
</dbReference>
<evidence type="ECO:0000256" key="1">
    <source>
        <dbReference type="SAM" id="Phobius"/>
    </source>
</evidence>
<accession>A0A927D1C2</accession>
<feature type="transmembrane region" description="Helical" evidence="1">
    <location>
        <begin position="136"/>
        <end position="154"/>
    </location>
</feature>
<proteinExistence type="predicted"/>
<keyword evidence="1" id="KW-1133">Transmembrane helix</keyword>